<dbReference type="InterPro" id="IPR044730">
    <property type="entry name" value="RNase_H-like_dom_plant"/>
</dbReference>
<dbReference type="EMBL" id="UZAU01000821">
    <property type="status" value="NOT_ANNOTATED_CDS"/>
    <property type="molecule type" value="Genomic_DNA"/>
</dbReference>
<dbReference type="Gene3D" id="3.30.420.10">
    <property type="entry name" value="Ribonuclease H-like superfamily/Ribonuclease H"/>
    <property type="match status" value="1"/>
</dbReference>
<dbReference type="Pfam" id="PF13456">
    <property type="entry name" value="RVT_3"/>
    <property type="match status" value="1"/>
</dbReference>
<dbReference type="InterPro" id="IPR012337">
    <property type="entry name" value="RNaseH-like_sf"/>
</dbReference>
<dbReference type="GO" id="GO:0004523">
    <property type="term" value="F:RNA-DNA hybrid ribonuclease activity"/>
    <property type="evidence" value="ECO:0007669"/>
    <property type="project" value="InterPro"/>
</dbReference>
<evidence type="ECO:0000259" key="1">
    <source>
        <dbReference type="Pfam" id="PF13456"/>
    </source>
</evidence>
<evidence type="ECO:0000313" key="2">
    <source>
        <dbReference type="EnsemblPlants" id="cds.evm.model.10.1441"/>
    </source>
</evidence>
<dbReference type="CDD" id="cd06222">
    <property type="entry name" value="RNase_H_like"/>
    <property type="match status" value="1"/>
</dbReference>
<evidence type="ECO:0000313" key="3">
    <source>
        <dbReference type="Proteomes" id="UP000596661"/>
    </source>
</evidence>
<dbReference type="PANTHER" id="PTHR47074:SF48">
    <property type="entry name" value="POLYNUCLEOTIDYL TRANSFERASE, RIBONUCLEASE H-LIKE SUPERFAMILY PROTEIN"/>
    <property type="match status" value="1"/>
</dbReference>
<reference evidence="2" key="1">
    <citation type="submission" date="2021-03" db="UniProtKB">
        <authorList>
            <consortium name="EnsemblPlants"/>
        </authorList>
    </citation>
    <scope>IDENTIFICATION</scope>
</reference>
<accession>A0A803QJR0</accession>
<dbReference type="GO" id="GO:0003676">
    <property type="term" value="F:nucleic acid binding"/>
    <property type="evidence" value="ECO:0007669"/>
    <property type="project" value="InterPro"/>
</dbReference>
<dbReference type="InterPro" id="IPR036397">
    <property type="entry name" value="RNaseH_sf"/>
</dbReference>
<feature type="domain" description="RNase H type-1" evidence="1">
    <location>
        <begin position="2"/>
        <end position="121"/>
    </location>
</feature>
<proteinExistence type="predicted"/>
<protein>
    <recommendedName>
        <fullName evidence="1">RNase H type-1 domain-containing protein</fullName>
    </recommendedName>
</protein>
<dbReference type="Gramene" id="evm.model.10.1441">
    <property type="protein sequence ID" value="cds.evm.model.10.1441"/>
    <property type="gene ID" value="evm.TU.10.1441"/>
</dbReference>
<dbReference type="SUPFAM" id="SSF53098">
    <property type="entry name" value="Ribonuclease H-like"/>
    <property type="match status" value="1"/>
</dbReference>
<dbReference type="InterPro" id="IPR052929">
    <property type="entry name" value="RNase_H-like_EbsB-rel"/>
</dbReference>
<dbReference type="InterPro" id="IPR002156">
    <property type="entry name" value="RNaseH_domain"/>
</dbReference>
<dbReference type="Proteomes" id="UP000596661">
    <property type="component" value="Unassembled WGS sequence"/>
</dbReference>
<keyword evidence="3" id="KW-1185">Reference proteome</keyword>
<dbReference type="PANTHER" id="PTHR47074">
    <property type="entry name" value="BNAC02G40300D PROTEIN"/>
    <property type="match status" value="1"/>
</dbReference>
<sequence>MDATVKSQDNKHGYGIVVQDSQNNIIASFLSSATSGLPLIYAEAEALLRALSWCQAVHFPIDIIVTDYQVLVSKILKQQKDLLALSSLIWKIIHSLSSFPNASINFTPRTNNFMVHDLPRRALGTDEELI</sequence>
<dbReference type="AlphaFoldDB" id="A0A803QJR0"/>
<organism evidence="2 3">
    <name type="scientific">Cannabis sativa</name>
    <name type="common">Hemp</name>
    <name type="synonym">Marijuana</name>
    <dbReference type="NCBI Taxonomy" id="3483"/>
    <lineage>
        <taxon>Eukaryota</taxon>
        <taxon>Viridiplantae</taxon>
        <taxon>Streptophyta</taxon>
        <taxon>Embryophyta</taxon>
        <taxon>Tracheophyta</taxon>
        <taxon>Spermatophyta</taxon>
        <taxon>Magnoliopsida</taxon>
        <taxon>eudicotyledons</taxon>
        <taxon>Gunneridae</taxon>
        <taxon>Pentapetalae</taxon>
        <taxon>rosids</taxon>
        <taxon>fabids</taxon>
        <taxon>Rosales</taxon>
        <taxon>Cannabaceae</taxon>
        <taxon>Cannabis</taxon>
    </lineage>
</organism>
<dbReference type="EnsemblPlants" id="evm.model.10.1441">
    <property type="protein sequence ID" value="cds.evm.model.10.1441"/>
    <property type="gene ID" value="evm.TU.10.1441"/>
</dbReference>
<name>A0A803QJR0_CANSA</name>